<dbReference type="InterPro" id="IPR008271">
    <property type="entry name" value="Ser/Thr_kinase_AS"/>
</dbReference>
<feature type="compositionally biased region" description="Polar residues" evidence="7">
    <location>
        <begin position="481"/>
        <end position="495"/>
    </location>
</feature>
<keyword evidence="5 6" id="KW-0067">ATP-binding</keyword>
<keyword evidence="3 6" id="KW-0547">Nucleotide-binding</keyword>
<feature type="domain" description="Protein kinase" evidence="8">
    <location>
        <begin position="20"/>
        <end position="286"/>
    </location>
</feature>
<dbReference type="InterPro" id="IPR011009">
    <property type="entry name" value="Kinase-like_dom_sf"/>
</dbReference>
<dbReference type="GO" id="GO:0005634">
    <property type="term" value="C:nucleus"/>
    <property type="evidence" value="ECO:0007669"/>
    <property type="project" value="TreeGrafter"/>
</dbReference>
<evidence type="ECO:0000313" key="10">
    <source>
        <dbReference type="Proteomes" id="UP000327013"/>
    </source>
</evidence>
<name>A0A5N6L4L4_9ROSI</name>
<dbReference type="SMART" id="SM00220">
    <property type="entry name" value="S_TKc"/>
    <property type="match status" value="1"/>
</dbReference>
<dbReference type="PROSITE" id="PS00107">
    <property type="entry name" value="PROTEIN_KINASE_ATP"/>
    <property type="match status" value="1"/>
</dbReference>
<keyword evidence="4" id="KW-0418">Kinase</keyword>
<dbReference type="OrthoDB" id="408964at2759"/>
<evidence type="ECO:0000313" key="9">
    <source>
        <dbReference type="EMBL" id="KAB8766477.1"/>
    </source>
</evidence>
<reference evidence="9 10" key="1">
    <citation type="submission" date="2019-06" db="EMBL/GenBank/DDBJ databases">
        <title>A chromosomal-level reference genome of Carpinus fangiana (Coryloideae, Betulaceae).</title>
        <authorList>
            <person name="Yang X."/>
            <person name="Wang Z."/>
            <person name="Zhang L."/>
            <person name="Hao G."/>
            <person name="Liu J."/>
            <person name="Yang Y."/>
        </authorList>
    </citation>
    <scope>NUCLEOTIDE SEQUENCE [LARGE SCALE GENOMIC DNA]</scope>
    <source>
        <strain evidence="9">Cfa_2016G</strain>
        <tissue evidence="9">Leaf</tissue>
    </source>
</reference>
<keyword evidence="10" id="KW-1185">Reference proteome</keyword>
<dbReference type="GO" id="GO:0000776">
    <property type="term" value="C:kinetochore"/>
    <property type="evidence" value="ECO:0007669"/>
    <property type="project" value="TreeGrafter"/>
</dbReference>
<dbReference type="GO" id="GO:0000922">
    <property type="term" value="C:spindle pole"/>
    <property type="evidence" value="ECO:0007669"/>
    <property type="project" value="TreeGrafter"/>
</dbReference>
<keyword evidence="1" id="KW-0723">Serine/threonine-protein kinase</keyword>
<accession>A0A5N6L4L4</accession>
<dbReference type="Gene3D" id="1.10.510.10">
    <property type="entry name" value="Transferase(Phosphotransferase) domain 1"/>
    <property type="match status" value="1"/>
</dbReference>
<dbReference type="AlphaFoldDB" id="A0A5N6L4L4"/>
<feature type="compositionally biased region" description="Low complexity" evidence="7">
    <location>
        <begin position="430"/>
        <end position="446"/>
    </location>
</feature>
<evidence type="ECO:0000256" key="5">
    <source>
        <dbReference type="ARBA" id="ARBA00022840"/>
    </source>
</evidence>
<dbReference type="SUPFAM" id="SSF56112">
    <property type="entry name" value="Protein kinase-like (PK-like)"/>
    <property type="match status" value="1"/>
</dbReference>
<comment type="caution">
    <text evidence="9">The sequence shown here is derived from an EMBL/GenBank/DDBJ whole genome shotgun (WGS) entry which is preliminary data.</text>
</comment>
<evidence type="ECO:0000259" key="8">
    <source>
        <dbReference type="PROSITE" id="PS50011"/>
    </source>
</evidence>
<evidence type="ECO:0000256" key="4">
    <source>
        <dbReference type="ARBA" id="ARBA00022777"/>
    </source>
</evidence>
<dbReference type="Pfam" id="PF00069">
    <property type="entry name" value="Pkinase"/>
    <property type="match status" value="1"/>
</dbReference>
<organism evidence="9 10">
    <name type="scientific">Carpinus fangiana</name>
    <dbReference type="NCBI Taxonomy" id="176857"/>
    <lineage>
        <taxon>Eukaryota</taxon>
        <taxon>Viridiplantae</taxon>
        <taxon>Streptophyta</taxon>
        <taxon>Embryophyta</taxon>
        <taxon>Tracheophyta</taxon>
        <taxon>Spermatophyta</taxon>
        <taxon>Magnoliopsida</taxon>
        <taxon>eudicotyledons</taxon>
        <taxon>Gunneridae</taxon>
        <taxon>Pentapetalae</taxon>
        <taxon>rosids</taxon>
        <taxon>fabids</taxon>
        <taxon>Fagales</taxon>
        <taxon>Betulaceae</taxon>
        <taxon>Carpinus</taxon>
    </lineage>
</organism>
<dbReference type="GO" id="GO:0005737">
    <property type="term" value="C:cytoplasm"/>
    <property type="evidence" value="ECO:0007669"/>
    <property type="project" value="TreeGrafter"/>
</dbReference>
<feature type="binding site" evidence="6">
    <location>
        <position position="54"/>
    </location>
    <ligand>
        <name>ATP</name>
        <dbReference type="ChEBI" id="CHEBI:30616"/>
    </ligand>
</feature>
<evidence type="ECO:0000256" key="2">
    <source>
        <dbReference type="ARBA" id="ARBA00022679"/>
    </source>
</evidence>
<dbReference type="EMBL" id="VIBQ01000101">
    <property type="protein sequence ID" value="KAB8766477.1"/>
    <property type="molecule type" value="Genomic_DNA"/>
</dbReference>
<gene>
    <name evidence="9" type="ORF">FH972_026637</name>
</gene>
<dbReference type="PANTHER" id="PTHR24345:SF0">
    <property type="entry name" value="CELL CYCLE SERINE_THREONINE-PROTEIN KINASE CDC5_MSD2"/>
    <property type="match status" value="1"/>
</dbReference>
<dbReference type="GO" id="GO:0007052">
    <property type="term" value="P:mitotic spindle organization"/>
    <property type="evidence" value="ECO:0007669"/>
    <property type="project" value="TreeGrafter"/>
</dbReference>
<proteinExistence type="predicted"/>
<dbReference type="GO" id="GO:0005524">
    <property type="term" value="F:ATP binding"/>
    <property type="evidence" value="ECO:0007669"/>
    <property type="project" value="UniProtKB-UniRule"/>
</dbReference>
<dbReference type="GO" id="GO:0004674">
    <property type="term" value="F:protein serine/threonine kinase activity"/>
    <property type="evidence" value="ECO:0007669"/>
    <property type="project" value="UniProtKB-KW"/>
</dbReference>
<feature type="region of interest" description="Disordered" evidence="7">
    <location>
        <begin position="401"/>
        <end position="501"/>
    </location>
</feature>
<evidence type="ECO:0000256" key="3">
    <source>
        <dbReference type="ARBA" id="ARBA00022741"/>
    </source>
</evidence>
<dbReference type="InterPro" id="IPR000719">
    <property type="entry name" value="Prot_kinase_dom"/>
</dbReference>
<dbReference type="PROSITE" id="PS00108">
    <property type="entry name" value="PROTEIN_KINASE_ST"/>
    <property type="match status" value="1"/>
</dbReference>
<protein>
    <recommendedName>
        <fullName evidence="8">Protein kinase domain-containing protein</fullName>
    </recommendedName>
</protein>
<dbReference type="Proteomes" id="UP000327013">
    <property type="component" value="Unassembled WGS sequence"/>
</dbReference>
<dbReference type="InterPro" id="IPR017441">
    <property type="entry name" value="Protein_kinase_ATP_BS"/>
</dbReference>
<evidence type="ECO:0000256" key="1">
    <source>
        <dbReference type="ARBA" id="ARBA00022527"/>
    </source>
</evidence>
<sequence length="542" mass="60812">MADKIEEIPKLIKDAGQRQYLPGEMLGRGGFASVWRAKVVDRRTPPEAGECALKVVRRSIRGEQLRTRFKFELGIHNKLRHPNIVAFYRAFTQAELTFVSLELCENGSLTDVVKRRKFLTMGEIRRWLIQLCGAVKYLHLRDVVHRDIKAGNVFLDADMNVKLGDFGLASIMVPTKDLSSYTRRTTFCGTPNYLAPEVLSRGGHDKSVDIWAIGILAYYLAVGRAPFHSKSKDEIYERVRNADYAWPDLGPESNEIPEDLKSLVATLLVPEAQRPTPDEVVRHPFFAHGFVPDKIDPLARTRRPRWARMPAKGLPESTAAYEKCCRESRVGVAPPQPTLKRKRKTRHDEELLLRTLEYEFSEGIRLEVPLPEGQVYHAYVYAVQQEKKLPPAPPVILEDVKTKQEQETQAPSVRRVIQPPQLPQLPAYPSSNNISNNSSSSNMNNSRDAAQIQRQEMPPPPRPVSVASRPRAMGSTRRALTETTANRGSVKSNPLESRAEGGKVARTVAAFQEAAANAASSRLTMPSLGRAKRPRRAGACYE</sequence>
<dbReference type="PROSITE" id="PS50011">
    <property type="entry name" value="PROTEIN_KINASE_DOM"/>
    <property type="match status" value="1"/>
</dbReference>
<evidence type="ECO:0000256" key="7">
    <source>
        <dbReference type="SAM" id="MobiDB-lite"/>
    </source>
</evidence>
<dbReference type="PANTHER" id="PTHR24345">
    <property type="entry name" value="SERINE/THREONINE-PROTEIN KINASE PLK"/>
    <property type="match status" value="1"/>
</dbReference>
<evidence type="ECO:0000256" key="6">
    <source>
        <dbReference type="PROSITE-ProRule" id="PRU10141"/>
    </source>
</evidence>
<keyword evidence="2" id="KW-0808">Transferase</keyword>